<dbReference type="PRINTS" id="PR00080">
    <property type="entry name" value="SDRFAMILY"/>
</dbReference>
<dbReference type="PROSITE" id="PS00061">
    <property type="entry name" value="ADH_SHORT"/>
    <property type="match status" value="1"/>
</dbReference>
<dbReference type="Pfam" id="PF13561">
    <property type="entry name" value="adh_short_C2"/>
    <property type="match status" value="1"/>
</dbReference>
<protein>
    <recommendedName>
        <fullName evidence="4">3-oxoacyl-[acyl-carrier-protein] reductase</fullName>
    </recommendedName>
</protein>
<dbReference type="PANTHER" id="PTHR24321:SF8">
    <property type="entry name" value="ESTRADIOL 17-BETA-DEHYDROGENASE 8-RELATED"/>
    <property type="match status" value="1"/>
</dbReference>
<dbReference type="FunFam" id="3.40.50.720:FF:000084">
    <property type="entry name" value="Short-chain dehydrogenase reductase"/>
    <property type="match status" value="1"/>
</dbReference>
<evidence type="ECO:0008006" key="4">
    <source>
        <dbReference type="Google" id="ProtNLM"/>
    </source>
</evidence>
<dbReference type="GO" id="GO:0016491">
    <property type="term" value="F:oxidoreductase activity"/>
    <property type="evidence" value="ECO:0007669"/>
    <property type="project" value="UniProtKB-KW"/>
</dbReference>
<dbReference type="NCBIfam" id="NF009466">
    <property type="entry name" value="PRK12826.1-2"/>
    <property type="match status" value="1"/>
</dbReference>
<dbReference type="SUPFAM" id="SSF51735">
    <property type="entry name" value="NAD(P)-binding Rossmann-fold domains"/>
    <property type="match status" value="1"/>
</dbReference>
<evidence type="ECO:0000256" key="2">
    <source>
        <dbReference type="ARBA" id="ARBA00023002"/>
    </source>
</evidence>
<evidence type="ECO:0000256" key="1">
    <source>
        <dbReference type="ARBA" id="ARBA00006484"/>
    </source>
</evidence>
<dbReference type="InterPro" id="IPR036291">
    <property type="entry name" value="NAD(P)-bd_dom_sf"/>
</dbReference>
<organism evidence="3">
    <name type="scientific">marine metagenome</name>
    <dbReference type="NCBI Taxonomy" id="408172"/>
    <lineage>
        <taxon>unclassified sequences</taxon>
        <taxon>metagenomes</taxon>
        <taxon>ecological metagenomes</taxon>
    </lineage>
</organism>
<dbReference type="EMBL" id="UINC01006298">
    <property type="protein sequence ID" value="SVA26704.1"/>
    <property type="molecule type" value="Genomic_DNA"/>
</dbReference>
<dbReference type="AlphaFoldDB" id="A0A381UFE9"/>
<dbReference type="PANTHER" id="PTHR24321">
    <property type="entry name" value="DEHYDROGENASES, SHORT CHAIN"/>
    <property type="match status" value="1"/>
</dbReference>
<dbReference type="InterPro" id="IPR020904">
    <property type="entry name" value="Sc_DH/Rdtase_CS"/>
</dbReference>
<dbReference type="Gene3D" id="3.40.50.720">
    <property type="entry name" value="NAD(P)-binding Rossmann-like Domain"/>
    <property type="match status" value="1"/>
</dbReference>
<dbReference type="CDD" id="cd05233">
    <property type="entry name" value="SDR_c"/>
    <property type="match status" value="1"/>
</dbReference>
<evidence type="ECO:0000313" key="3">
    <source>
        <dbReference type="EMBL" id="SVA26704.1"/>
    </source>
</evidence>
<proteinExistence type="inferred from homology"/>
<dbReference type="PRINTS" id="PR00081">
    <property type="entry name" value="GDHRDH"/>
</dbReference>
<sequence length="267" mass="28599">MTKEITEMRIAVTGAASGIGSVIAGELSSLGAHVAICDKDAKRVQAFADDHENIYAMVANVSDEADVINFFNGVKEKLGGLDALINNAGISGPMTNLEQFDFADWQETISVNLNGAFLCSKEAIPMLRTAGGGSIINIGSTSSFFGTPLRSAYSATKWALIGLTKTWAMEYGHENIRVNAICPGSVNGPRIERVIKEEANERNVHPSVVKEAYLNQTSMQTFIDPEDIVGMVTYLLSPIAQKVSGQAIAIDGHTESLSQVRTAKEDS</sequence>
<name>A0A381UFE9_9ZZZZ</name>
<reference evidence="3" key="1">
    <citation type="submission" date="2018-05" db="EMBL/GenBank/DDBJ databases">
        <authorList>
            <person name="Lanie J.A."/>
            <person name="Ng W.-L."/>
            <person name="Kazmierczak K.M."/>
            <person name="Andrzejewski T.M."/>
            <person name="Davidsen T.M."/>
            <person name="Wayne K.J."/>
            <person name="Tettelin H."/>
            <person name="Glass J.I."/>
            <person name="Rusch D."/>
            <person name="Podicherti R."/>
            <person name="Tsui H.-C.T."/>
            <person name="Winkler M.E."/>
        </authorList>
    </citation>
    <scope>NUCLEOTIDE SEQUENCE</scope>
</reference>
<gene>
    <name evidence="3" type="ORF">METZ01_LOCUS79558</name>
</gene>
<comment type="similarity">
    <text evidence="1">Belongs to the short-chain dehydrogenases/reductases (SDR) family.</text>
</comment>
<keyword evidence="2" id="KW-0560">Oxidoreductase</keyword>
<dbReference type="InterPro" id="IPR002347">
    <property type="entry name" value="SDR_fam"/>
</dbReference>
<accession>A0A381UFE9</accession>